<evidence type="ECO:0000313" key="2">
    <source>
        <dbReference type="Proteomes" id="UP001231189"/>
    </source>
</evidence>
<name>A0AAD8SGE0_LOLMU</name>
<organism evidence="1 2">
    <name type="scientific">Lolium multiflorum</name>
    <name type="common">Italian ryegrass</name>
    <name type="synonym">Lolium perenne subsp. multiflorum</name>
    <dbReference type="NCBI Taxonomy" id="4521"/>
    <lineage>
        <taxon>Eukaryota</taxon>
        <taxon>Viridiplantae</taxon>
        <taxon>Streptophyta</taxon>
        <taxon>Embryophyta</taxon>
        <taxon>Tracheophyta</taxon>
        <taxon>Spermatophyta</taxon>
        <taxon>Magnoliopsida</taxon>
        <taxon>Liliopsida</taxon>
        <taxon>Poales</taxon>
        <taxon>Poaceae</taxon>
        <taxon>BOP clade</taxon>
        <taxon>Pooideae</taxon>
        <taxon>Poodae</taxon>
        <taxon>Poeae</taxon>
        <taxon>Poeae Chloroplast Group 2 (Poeae type)</taxon>
        <taxon>Loliodinae</taxon>
        <taxon>Loliinae</taxon>
        <taxon>Lolium</taxon>
    </lineage>
</organism>
<keyword evidence="2" id="KW-1185">Reference proteome</keyword>
<reference evidence="1" key="1">
    <citation type="submission" date="2023-07" db="EMBL/GenBank/DDBJ databases">
        <title>A chromosome-level genome assembly of Lolium multiflorum.</title>
        <authorList>
            <person name="Chen Y."/>
            <person name="Copetti D."/>
            <person name="Kolliker R."/>
            <person name="Studer B."/>
        </authorList>
    </citation>
    <scope>NUCLEOTIDE SEQUENCE</scope>
    <source>
        <strain evidence="1">02402/16</strain>
        <tissue evidence="1">Leaf</tissue>
    </source>
</reference>
<proteinExistence type="predicted"/>
<gene>
    <name evidence="1" type="ORF">QYE76_069239</name>
</gene>
<dbReference type="AlphaFoldDB" id="A0AAD8SGE0"/>
<evidence type="ECO:0000313" key="1">
    <source>
        <dbReference type="EMBL" id="KAK1651434.1"/>
    </source>
</evidence>
<protein>
    <submittedName>
        <fullName evidence="1">Uncharacterized protein</fullName>
    </submittedName>
</protein>
<dbReference type="Proteomes" id="UP001231189">
    <property type="component" value="Unassembled WGS sequence"/>
</dbReference>
<comment type="caution">
    <text evidence="1">The sequence shown here is derived from an EMBL/GenBank/DDBJ whole genome shotgun (WGS) entry which is preliminary data.</text>
</comment>
<sequence length="191" mass="20915">MALAIARRSLAERTSTWDLVFSLSVFVLSREKYIRDLLARAALGDERTVDTPMELNVKLRPTDGDPLRRTKFAISLGGYSRTWNALAARRSREGVELGLALPPGPMAGAGARLGVPRELQHGLLSPRRAATVPCSPASPRAAVPRGLHRRLPPVHRGPLRRGFLLHVGLLPPPLPAPLCFPSRWVDFCCPI</sequence>
<dbReference type="EMBL" id="JAUUTY010000004">
    <property type="protein sequence ID" value="KAK1651434.1"/>
    <property type="molecule type" value="Genomic_DNA"/>
</dbReference>
<accession>A0AAD8SGE0</accession>